<dbReference type="Gene3D" id="3.40.309.10">
    <property type="entry name" value="Aldehyde Dehydrogenase, Chain A, domain 2"/>
    <property type="match status" value="1"/>
</dbReference>
<protein>
    <submittedName>
        <fullName evidence="6">Aldehyde dehydrogenase</fullName>
    </submittedName>
</protein>
<dbReference type="GO" id="GO:0016620">
    <property type="term" value="F:oxidoreductase activity, acting on the aldehyde or oxo group of donors, NAD or NADP as acceptor"/>
    <property type="evidence" value="ECO:0007669"/>
    <property type="project" value="InterPro"/>
</dbReference>
<organism evidence="6 7">
    <name type="scientific">Winogradskya consettensis</name>
    <dbReference type="NCBI Taxonomy" id="113560"/>
    <lineage>
        <taxon>Bacteria</taxon>
        <taxon>Bacillati</taxon>
        <taxon>Actinomycetota</taxon>
        <taxon>Actinomycetes</taxon>
        <taxon>Micromonosporales</taxon>
        <taxon>Micromonosporaceae</taxon>
        <taxon>Winogradskya</taxon>
    </lineage>
</organism>
<dbReference type="RefSeq" id="WP_213002373.1">
    <property type="nucleotide sequence ID" value="NZ_BAAATW010000018.1"/>
</dbReference>
<dbReference type="InterPro" id="IPR016161">
    <property type="entry name" value="Ald_DH/histidinol_DH"/>
</dbReference>
<comment type="similarity">
    <text evidence="1 4">Belongs to the aldehyde dehydrogenase family.</text>
</comment>
<gene>
    <name evidence="6" type="ORF">Aco04nite_79860</name>
</gene>
<evidence type="ECO:0000313" key="7">
    <source>
        <dbReference type="Proteomes" id="UP000680865"/>
    </source>
</evidence>
<reference evidence="6" key="1">
    <citation type="submission" date="2021-03" db="EMBL/GenBank/DDBJ databases">
        <title>Whole genome shotgun sequence of Actinoplanes consettensis NBRC 14913.</title>
        <authorList>
            <person name="Komaki H."/>
            <person name="Tamura T."/>
        </authorList>
    </citation>
    <scope>NUCLEOTIDE SEQUENCE</scope>
    <source>
        <strain evidence="6">NBRC 14913</strain>
    </source>
</reference>
<dbReference type="InterPro" id="IPR016162">
    <property type="entry name" value="Ald_DH_N"/>
</dbReference>
<dbReference type="Proteomes" id="UP000680865">
    <property type="component" value="Unassembled WGS sequence"/>
</dbReference>
<evidence type="ECO:0000256" key="3">
    <source>
        <dbReference type="PROSITE-ProRule" id="PRU10007"/>
    </source>
</evidence>
<dbReference type="Gene3D" id="3.40.605.10">
    <property type="entry name" value="Aldehyde Dehydrogenase, Chain A, domain 1"/>
    <property type="match status" value="1"/>
</dbReference>
<dbReference type="CDD" id="cd07139">
    <property type="entry name" value="ALDH_AldA-Rv0768"/>
    <property type="match status" value="1"/>
</dbReference>
<sequence length="511" mass="54537">MSSQLGVDRPVGDGHFAAREAGVPLRHPDRFFIDGRWVAPLSASSFAIVDPATEELYYTVSLAGEADMSHAIAAARTAFDRTGWSLLEPAERAEWVHKLAEGLRRRADDAGLLWTRQVGVLHTMASAAMARVGATYDFYADLAADFEWQVRHSPMQGGFGVVVREAVGVVGAIVAWNTPASLIAYKVAPALVAGCTVVVKAPPEAPGEAYVLAEVAEEIGLPAGVLNVVTADRDASELLVTDPRVDKIAFTGSSAVGKRIASICGSRMARYTLELGGKSPAIIFDDYDLDAAAKSLAAAECTLNGQVCASLTRVIVGRDRHDEFAEALAGYFTAARIGDPFDSSAQIGPLAMERQRERVESYIQKGLAEGARLVGGGGRPKDFDRGFYIEPTVFAGVDNQSTIAQEEIFGPVLSVIPADSEQHAIELANQTVFGLNASVFTNDIDRAYHAARRIRSGTVGHNGFRSDPRMGVGGFKQSGFGREGNRDGLLPYLEPKSVILDEIPAGYGPLN</sequence>
<evidence type="ECO:0000256" key="1">
    <source>
        <dbReference type="ARBA" id="ARBA00009986"/>
    </source>
</evidence>
<dbReference type="AlphaFoldDB" id="A0A919W0Q1"/>
<comment type="caution">
    <text evidence="6">The sequence shown here is derived from an EMBL/GenBank/DDBJ whole genome shotgun (WGS) entry which is preliminary data.</text>
</comment>
<feature type="active site" evidence="3">
    <location>
        <position position="274"/>
    </location>
</feature>
<proteinExistence type="inferred from homology"/>
<evidence type="ECO:0000256" key="2">
    <source>
        <dbReference type="ARBA" id="ARBA00023002"/>
    </source>
</evidence>
<feature type="domain" description="Aldehyde dehydrogenase" evidence="5">
    <location>
        <begin position="37"/>
        <end position="498"/>
    </location>
</feature>
<dbReference type="PANTHER" id="PTHR42804">
    <property type="entry name" value="ALDEHYDE DEHYDROGENASE"/>
    <property type="match status" value="1"/>
</dbReference>
<name>A0A919W0Q1_9ACTN</name>
<dbReference type="Pfam" id="PF00171">
    <property type="entry name" value="Aldedh"/>
    <property type="match status" value="1"/>
</dbReference>
<keyword evidence="2 4" id="KW-0560">Oxidoreductase</keyword>
<keyword evidence="7" id="KW-1185">Reference proteome</keyword>
<dbReference type="PANTHER" id="PTHR42804:SF1">
    <property type="entry name" value="ALDEHYDE DEHYDROGENASE-RELATED"/>
    <property type="match status" value="1"/>
</dbReference>
<evidence type="ECO:0000259" key="5">
    <source>
        <dbReference type="Pfam" id="PF00171"/>
    </source>
</evidence>
<dbReference type="InterPro" id="IPR015590">
    <property type="entry name" value="Aldehyde_DH_dom"/>
</dbReference>
<dbReference type="InterPro" id="IPR029510">
    <property type="entry name" value="Ald_DH_CS_GLU"/>
</dbReference>
<dbReference type="FunFam" id="3.40.605.10:FF:000007">
    <property type="entry name" value="NAD/NADP-dependent betaine aldehyde dehydrogenase"/>
    <property type="match status" value="1"/>
</dbReference>
<accession>A0A919W0Q1</accession>
<evidence type="ECO:0000313" key="6">
    <source>
        <dbReference type="EMBL" id="GIM82094.1"/>
    </source>
</evidence>
<dbReference type="PROSITE" id="PS00687">
    <property type="entry name" value="ALDEHYDE_DEHYDR_GLU"/>
    <property type="match status" value="1"/>
</dbReference>
<dbReference type="EMBL" id="BOQP01000050">
    <property type="protein sequence ID" value="GIM82094.1"/>
    <property type="molecule type" value="Genomic_DNA"/>
</dbReference>
<dbReference type="InterPro" id="IPR016163">
    <property type="entry name" value="Ald_DH_C"/>
</dbReference>
<dbReference type="FunFam" id="3.40.309.10:FF:000012">
    <property type="entry name" value="Betaine aldehyde dehydrogenase"/>
    <property type="match status" value="1"/>
</dbReference>
<evidence type="ECO:0000256" key="4">
    <source>
        <dbReference type="RuleBase" id="RU003345"/>
    </source>
</evidence>
<dbReference type="SUPFAM" id="SSF53720">
    <property type="entry name" value="ALDH-like"/>
    <property type="match status" value="1"/>
</dbReference>